<dbReference type="PROSITE" id="PS00041">
    <property type="entry name" value="HTH_ARAC_FAMILY_1"/>
    <property type="match status" value="1"/>
</dbReference>
<sequence>MLMVLYDGVRLLDVTGPLEVFAVANEYGGRYRLRTASPSGADVRATAGLRLGADAALADVAGPLGTLVVPGAPDWAASIADRALLEQVRRLAGAARRTASVCAGAFPLAAAGLLDGRRAATHWSLTGELARAFPGVDVDPDAIFVRDGRVFTSAGITAGIDLSLSLVEHDLGAETARLVAKHLVVFMARPGGQSQFSVRLGAGRPRHEPLRRLLDAIAEDPAGDHTLAAMAGRAGVSARHLTRLFRDELDTTPAAYVARARVEAARTMLEGGTDPLDVVARRAGLGSAETLRRAFAAALGVTPAAYRARFASTRGG</sequence>
<keyword evidence="6" id="KW-1185">Reference proteome</keyword>
<dbReference type="PROSITE" id="PS01124">
    <property type="entry name" value="HTH_ARAC_FAMILY_2"/>
    <property type="match status" value="1"/>
</dbReference>
<dbReference type="Pfam" id="PF12833">
    <property type="entry name" value="HTH_18"/>
    <property type="match status" value="1"/>
</dbReference>
<comment type="caution">
    <text evidence="5">The sequence shown here is derived from an EMBL/GenBank/DDBJ whole genome shotgun (WGS) entry which is preliminary data.</text>
</comment>
<evidence type="ECO:0000313" key="5">
    <source>
        <dbReference type="EMBL" id="GAA4253527.1"/>
    </source>
</evidence>
<accession>A0ABP8DE20</accession>
<dbReference type="Gene3D" id="1.10.10.60">
    <property type="entry name" value="Homeodomain-like"/>
    <property type="match status" value="1"/>
</dbReference>
<dbReference type="CDD" id="cd03137">
    <property type="entry name" value="GATase1_AraC_1"/>
    <property type="match status" value="1"/>
</dbReference>
<dbReference type="Gene3D" id="3.40.50.880">
    <property type="match status" value="1"/>
</dbReference>
<gene>
    <name evidence="5" type="ORF">GCM10022255_054690</name>
</gene>
<reference evidence="6" key="1">
    <citation type="journal article" date="2019" name="Int. J. Syst. Evol. Microbiol.">
        <title>The Global Catalogue of Microorganisms (GCM) 10K type strain sequencing project: providing services to taxonomists for standard genome sequencing and annotation.</title>
        <authorList>
            <consortium name="The Broad Institute Genomics Platform"/>
            <consortium name="The Broad Institute Genome Sequencing Center for Infectious Disease"/>
            <person name="Wu L."/>
            <person name="Ma J."/>
        </authorList>
    </citation>
    <scope>NUCLEOTIDE SEQUENCE [LARGE SCALE GENOMIC DNA]</scope>
    <source>
        <strain evidence="6">JCM 17441</strain>
    </source>
</reference>
<evidence type="ECO:0000313" key="6">
    <source>
        <dbReference type="Proteomes" id="UP001500620"/>
    </source>
</evidence>
<feature type="domain" description="HTH araC/xylS-type" evidence="4">
    <location>
        <begin position="211"/>
        <end position="309"/>
    </location>
</feature>
<dbReference type="InterPro" id="IPR052158">
    <property type="entry name" value="INH-QAR"/>
</dbReference>
<dbReference type="PANTHER" id="PTHR43130">
    <property type="entry name" value="ARAC-FAMILY TRANSCRIPTIONAL REGULATOR"/>
    <property type="match status" value="1"/>
</dbReference>
<keyword evidence="1" id="KW-0805">Transcription regulation</keyword>
<dbReference type="EMBL" id="BAABAT010000016">
    <property type="protein sequence ID" value="GAA4253527.1"/>
    <property type="molecule type" value="Genomic_DNA"/>
</dbReference>
<dbReference type="Proteomes" id="UP001500620">
    <property type="component" value="Unassembled WGS sequence"/>
</dbReference>
<proteinExistence type="predicted"/>
<evidence type="ECO:0000256" key="3">
    <source>
        <dbReference type="ARBA" id="ARBA00023163"/>
    </source>
</evidence>
<name>A0ABP8DE20_9ACTN</name>
<evidence type="ECO:0000256" key="1">
    <source>
        <dbReference type="ARBA" id="ARBA00023015"/>
    </source>
</evidence>
<evidence type="ECO:0000259" key="4">
    <source>
        <dbReference type="PROSITE" id="PS01124"/>
    </source>
</evidence>
<dbReference type="SUPFAM" id="SSF52317">
    <property type="entry name" value="Class I glutamine amidotransferase-like"/>
    <property type="match status" value="1"/>
</dbReference>
<dbReference type="Pfam" id="PF01965">
    <property type="entry name" value="DJ-1_PfpI"/>
    <property type="match status" value="1"/>
</dbReference>
<dbReference type="SMART" id="SM00342">
    <property type="entry name" value="HTH_ARAC"/>
    <property type="match status" value="1"/>
</dbReference>
<organism evidence="5 6">
    <name type="scientific">Dactylosporangium darangshiense</name>
    <dbReference type="NCBI Taxonomy" id="579108"/>
    <lineage>
        <taxon>Bacteria</taxon>
        <taxon>Bacillati</taxon>
        <taxon>Actinomycetota</taxon>
        <taxon>Actinomycetes</taxon>
        <taxon>Micromonosporales</taxon>
        <taxon>Micromonosporaceae</taxon>
        <taxon>Dactylosporangium</taxon>
    </lineage>
</organism>
<dbReference type="InterPro" id="IPR009057">
    <property type="entry name" value="Homeodomain-like_sf"/>
</dbReference>
<dbReference type="InterPro" id="IPR018062">
    <property type="entry name" value="HTH_AraC-typ_CS"/>
</dbReference>
<dbReference type="InterPro" id="IPR029062">
    <property type="entry name" value="Class_I_gatase-like"/>
</dbReference>
<dbReference type="InterPro" id="IPR002818">
    <property type="entry name" value="DJ-1/PfpI"/>
</dbReference>
<dbReference type="InterPro" id="IPR018060">
    <property type="entry name" value="HTH_AraC"/>
</dbReference>
<evidence type="ECO:0000256" key="2">
    <source>
        <dbReference type="ARBA" id="ARBA00023125"/>
    </source>
</evidence>
<keyword evidence="3" id="KW-0804">Transcription</keyword>
<protein>
    <submittedName>
        <fullName evidence="5">GlxA family transcriptional regulator</fullName>
    </submittedName>
</protein>
<keyword evidence="2" id="KW-0238">DNA-binding</keyword>
<dbReference type="SUPFAM" id="SSF46689">
    <property type="entry name" value="Homeodomain-like"/>
    <property type="match status" value="2"/>
</dbReference>
<dbReference type="PANTHER" id="PTHR43130:SF3">
    <property type="entry name" value="HTH-TYPE TRANSCRIPTIONAL REGULATOR RV1931C"/>
    <property type="match status" value="1"/>
</dbReference>